<dbReference type="EMBL" id="BAAATZ010000009">
    <property type="protein sequence ID" value="GAA2726574.1"/>
    <property type="molecule type" value="Genomic_DNA"/>
</dbReference>
<feature type="domain" description="DUF397" evidence="2">
    <location>
        <begin position="33"/>
        <end position="85"/>
    </location>
</feature>
<name>A0ABP6GQV2_9ACTN</name>
<reference evidence="4" key="1">
    <citation type="journal article" date="2019" name="Int. J. Syst. Evol. Microbiol.">
        <title>The Global Catalogue of Microorganisms (GCM) 10K type strain sequencing project: providing services to taxonomists for standard genome sequencing and annotation.</title>
        <authorList>
            <consortium name="The Broad Institute Genomics Platform"/>
            <consortium name="The Broad Institute Genome Sequencing Center for Infectious Disease"/>
            <person name="Wu L."/>
            <person name="Ma J."/>
        </authorList>
    </citation>
    <scope>NUCLEOTIDE SEQUENCE [LARGE SCALE GENOMIC DNA]</scope>
    <source>
        <strain evidence="4">JCM 8201</strain>
    </source>
</reference>
<evidence type="ECO:0000256" key="1">
    <source>
        <dbReference type="SAM" id="MobiDB-lite"/>
    </source>
</evidence>
<sequence length="87" mass="9185">MKRMDFSRAQWRKSSHSGGDHGMCVELAEVTVQWCESGHSSQEGGECVGLAGLPSAVGVRDSKNPQGPRLVVSRSAFGSLVGGIKRG</sequence>
<proteinExistence type="predicted"/>
<organism evidence="3 4">
    <name type="scientific">Actinocorallia aurantiaca</name>
    <dbReference type="NCBI Taxonomy" id="46204"/>
    <lineage>
        <taxon>Bacteria</taxon>
        <taxon>Bacillati</taxon>
        <taxon>Actinomycetota</taxon>
        <taxon>Actinomycetes</taxon>
        <taxon>Streptosporangiales</taxon>
        <taxon>Thermomonosporaceae</taxon>
        <taxon>Actinocorallia</taxon>
    </lineage>
</organism>
<feature type="region of interest" description="Disordered" evidence="1">
    <location>
        <begin position="1"/>
        <end position="20"/>
    </location>
</feature>
<evidence type="ECO:0000313" key="3">
    <source>
        <dbReference type="EMBL" id="GAA2726574.1"/>
    </source>
</evidence>
<protein>
    <submittedName>
        <fullName evidence="3">DUF397 domain-containing protein</fullName>
    </submittedName>
</protein>
<dbReference type="Proteomes" id="UP001501842">
    <property type="component" value="Unassembled WGS sequence"/>
</dbReference>
<dbReference type="InterPro" id="IPR007278">
    <property type="entry name" value="DUF397"/>
</dbReference>
<evidence type="ECO:0000259" key="2">
    <source>
        <dbReference type="Pfam" id="PF04149"/>
    </source>
</evidence>
<evidence type="ECO:0000313" key="4">
    <source>
        <dbReference type="Proteomes" id="UP001501842"/>
    </source>
</evidence>
<keyword evidence="4" id="KW-1185">Reference proteome</keyword>
<feature type="domain" description="DUF397" evidence="2">
    <location>
        <begin position="9"/>
        <end position="30"/>
    </location>
</feature>
<dbReference type="Pfam" id="PF04149">
    <property type="entry name" value="DUF397"/>
    <property type="match status" value="2"/>
</dbReference>
<gene>
    <name evidence="3" type="ORF">GCM10010439_29600</name>
</gene>
<accession>A0ABP6GQV2</accession>
<comment type="caution">
    <text evidence="3">The sequence shown here is derived from an EMBL/GenBank/DDBJ whole genome shotgun (WGS) entry which is preliminary data.</text>
</comment>